<dbReference type="GO" id="GO:0016758">
    <property type="term" value="F:hexosyltransferase activity"/>
    <property type="evidence" value="ECO:0007669"/>
    <property type="project" value="TreeGrafter"/>
</dbReference>
<reference evidence="5 6" key="1">
    <citation type="submission" date="2020-12" db="EMBL/GenBank/DDBJ databases">
        <title>FDA dAtabase for Regulatory Grade micrObial Sequences (FDA-ARGOS): Supporting development and validation of Infectious Disease Dx tests.</title>
        <authorList>
            <person name="Sproer C."/>
            <person name="Gronow S."/>
            <person name="Severitt S."/>
            <person name="Schroder I."/>
            <person name="Tallon L."/>
            <person name="Sadzewicz L."/>
            <person name="Zhao X."/>
            <person name="Boylan J."/>
            <person name="Ott S."/>
            <person name="Bowen H."/>
            <person name="Vavikolanu K."/>
            <person name="Mehta A."/>
            <person name="Aluvathingal J."/>
            <person name="Nadendla S."/>
            <person name="Lowell S."/>
            <person name="Myers T."/>
            <person name="Yan Y."/>
            <person name="Sichtig H."/>
        </authorList>
    </citation>
    <scope>NUCLEOTIDE SEQUENCE [LARGE SCALE GENOMIC DNA]</scope>
    <source>
        <strain evidence="5 6">FDAARGOS_1053</strain>
    </source>
</reference>
<evidence type="ECO:0000259" key="3">
    <source>
        <dbReference type="Pfam" id="PF00534"/>
    </source>
</evidence>
<accession>A0A7T4BND1</accession>
<dbReference type="RefSeq" id="WP_084036214.1">
    <property type="nucleotide sequence ID" value="NZ_CP066007.1"/>
</dbReference>
<organism evidence="5 6">
    <name type="scientific">Corynebacterium glucuronolyticum</name>
    <dbReference type="NCBI Taxonomy" id="39791"/>
    <lineage>
        <taxon>Bacteria</taxon>
        <taxon>Bacillati</taxon>
        <taxon>Actinomycetota</taxon>
        <taxon>Actinomycetes</taxon>
        <taxon>Mycobacteriales</taxon>
        <taxon>Corynebacteriaceae</taxon>
        <taxon>Corynebacterium</taxon>
    </lineage>
</organism>
<dbReference type="Proteomes" id="UP000596145">
    <property type="component" value="Chromosome"/>
</dbReference>
<dbReference type="InterPro" id="IPR028098">
    <property type="entry name" value="Glyco_trans_4-like_N"/>
</dbReference>
<evidence type="ECO:0000256" key="2">
    <source>
        <dbReference type="ARBA" id="ARBA00022679"/>
    </source>
</evidence>
<name>A0A7T4BND1_9CORY</name>
<dbReference type="AlphaFoldDB" id="A0A7T4BND1"/>
<dbReference type="EMBL" id="CP066007">
    <property type="protein sequence ID" value="QQB45407.1"/>
    <property type="molecule type" value="Genomic_DNA"/>
</dbReference>
<dbReference type="CDD" id="cd03801">
    <property type="entry name" value="GT4_PimA-like"/>
    <property type="match status" value="1"/>
</dbReference>
<dbReference type="InterPro" id="IPR001296">
    <property type="entry name" value="Glyco_trans_1"/>
</dbReference>
<dbReference type="PANTHER" id="PTHR45947">
    <property type="entry name" value="SULFOQUINOVOSYL TRANSFERASE SQD2"/>
    <property type="match status" value="1"/>
</dbReference>
<evidence type="ECO:0000313" key="5">
    <source>
        <dbReference type="EMBL" id="QQB45407.1"/>
    </source>
</evidence>
<evidence type="ECO:0000256" key="1">
    <source>
        <dbReference type="ARBA" id="ARBA00022676"/>
    </source>
</evidence>
<dbReference type="Pfam" id="PF13439">
    <property type="entry name" value="Glyco_transf_4"/>
    <property type="match status" value="1"/>
</dbReference>
<evidence type="ECO:0000259" key="4">
    <source>
        <dbReference type="Pfam" id="PF13439"/>
    </source>
</evidence>
<dbReference type="OrthoDB" id="9808602at2"/>
<dbReference type="InterPro" id="IPR050194">
    <property type="entry name" value="Glycosyltransferase_grp1"/>
</dbReference>
<dbReference type="SUPFAM" id="SSF53756">
    <property type="entry name" value="UDP-Glycosyltransferase/glycogen phosphorylase"/>
    <property type="match status" value="1"/>
</dbReference>
<dbReference type="Gene3D" id="3.40.50.2000">
    <property type="entry name" value="Glycogen Phosphorylase B"/>
    <property type="match status" value="2"/>
</dbReference>
<gene>
    <name evidence="5" type="ORF">I6I10_07640</name>
</gene>
<keyword evidence="1" id="KW-0328">Glycosyltransferase</keyword>
<dbReference type="GO" id="GO:1903509">
    <property type="term" value="P:liposaccharide metabolic process"/>
    <property type="evidence" value="ECO:0007669"/>
    <property type="project" value="UniProtKB-ARBA"/>
</dbReference>
<dbReference type="GeneID" id="92760458"/>
<sequence length="360" mass="39308">MSNVLVVTNDFPPTVGGIQSYVRDFVSLLDPSTVHVLTSTQDEREARKYDSSVPYTVHRMRQTVLLPTPSVVRSMARIITAYRIDVVWFGAAAPLGLLANVARTAGAKKIVASTHGHEVGWTLIPGARQLVRKISADVDVVTYISEYTRAQLEPALSSSTRYVRMPSGVDIHRFTPGLGYDHAGELWVVCVSRLVQRKGQDWLIRSVSSLAHIFPVRLIIVGEGPDSNRLGRLADGLPVTFTGRVDRSAMVEYIRSADVFAMPARTRLGGLDVEGLGIVYLEAQACGIPVIAGASGGAPETITEDTGFVAHSPEELTAQLKELLGDSELRARLGRAGREYVEREWSWEKIGKIAQHVLAL</sequence>
<evidence type="ECO:0000313" key="6">
    <source>
        <dbReference type="Proteomes" id="UP000596145"/>
    </source>
</evidence>
<feature type="domain" description="Glycosyltransferase subfamily 4-like N-terminal" evidence="4">
    <location>
        <begin position="15"/>
        <end position="173"/>
    </location>
</feature>
<proteinExistence type="predicted"/>
<dbReference type="PANTHER" id="PTHR45947:SF3">
    <property type="entry name" value="SULFOQUINOVOSYL TRANSFERASE SQD2"/>
    <property type="match status" value="1"/>
</dbReference>
<dbReference type="GO" id="GO:1901137">
    <property type="term" value="P:carbohydrate derivative biosynthetic process"/>
    <property type="evidence" value="ECO:0007669"/>
    <property type="project" value="UniProtKB-ARBA"/>
</dbReference>
<feature type="domain" description="Glycosyl transferase family 1" evidence="3">
    <location>
        <begin position="187"/>
        <end position="339"/>
    </location>
</feature>
<protein>
    <submittedName>
        <fullName evidence="5">Glycosyltransferase family 4 protein</fullName>
    </submittedName>
</protein>
<keyword evidence="2 5" id="KW-0808">Transferase</keyword>
<dbReference type="Pfam" id="PF00534">
    <property type="entry name" value="Glycos_transf_1"/>
    <property type="match status" value="1"/>
</dbReference>